<dbReference type="GO" id="GO:0032259">
    <property type="term" value="P:methylation"/>
    <property type="evidence" value="ECO:0007669"/>
    <property type="project" value="UniProtKB-KW"/>
</dbReference>
<proteinExistence type="inferred from homology"/>
<keyword evidence="2" id="KW-0949">S-adenosyl-L-methionine</keyword>
<gene>
    <name evidence="10" type="ORF">C5Y96_10315</name>
</gene>
<dbReference type="SUPFAM" id="SSF53335">
    <property type="entry name" value="S-adenosyl-L-methionine-dependent methyltransferases"/>
    <property type="match status" value="1"/>
</dbReference>
<sequence length="386" mass="42612">MSMTPKIDSDQAVAQRYAGAAQQREAALCCPVQYDTSLLEAIPDEVIERDYGCGDPTPYVRPGDTVLDLGSGGGKLCFISAQMVGREGRVIGVDCNPEMLALARKHAPAVAEHIGYANVEFRNGMIQDLQLDLDQLANVLADQPASDLSSYHALRHATEQIRSEHPLIASDSVDCILSNCVLNLVKLTDRRQLFAEMFRVLRVGGRVAISDIVSDETVPDELKNDPTLWSGCISGAFREDEFLSAFVEAGFHGIEIVKRQAEPWQTVEGIEFRSVTIMAYKGKQGPCLERNQAVIYRGPFSTVKDDDGHLYYRGERMAVCDKTFRLLKAGPYAAMFDFIEPREPIPLDDAQPFACRPNALRHPRESKGLDYDATTEAPSNCGEDCC</sequence>
<evidence type="ECO:0000313" key="11">
    <source>
        <dbReference type="Proteomes" id="UP000240009"/>
    </source>
</evidence>
<reference evidence="10 11" key="1">
    <citation type="submission" date="2018-02" db="EMBL/GenBank/DDBJ databases">
        <title>Comparative genomes isolates from brazilian mangrove.</title>
        <authorList>
            <person name="Araujo J.E."/>
            <person name="Taketani R.G."/>
            <person name="Silva M.C.P."/>
            <person name="Loureco M.V."/>
            <person name="Andreote F.D."/>
        </authorList>
    </citation>
    <scope>NUCLEOTIDE SEQUENCE [LARGE SCALE GENOMIC DNA]</scope>
    <source>
        <strain evidence="10 11">HEX-2 MGV</strain>
    </source>
</reference>
<dbReference type="PANTHER" id="PTHR43675">
    <property type="entry name" value="ARSENITE METHYLTRANSFERASE"/>
    <property type="match status" value="1"/>
</dbReference>
<keyword evidence="10" id="KW-0489">Methyltransferase</keyword>
<dbReference type="OrthoDB" id="9772751at2"/>
<dbReference type="Gene3D" id="3.40.50.150">
    <property type="entry name" value="Vaccinia Virus protein VP39"/>
    <property type="match status" value="2"/>
</dbReference>
<dbReference type="EMBL" id="PUIA01000035">
    <property type="protein sequence ID" value="PQO33238.1"/>
    <property type="molecule type" value="Genomic_DNA"/>
</dbReference>
<organism evidence="10 11">
    <name type="scientific">Blastopirellula marina</name>
    <dbReference type="NCBI Taxonomy" id="124"/>
    <lineage>
        <taxon>Bacteria</taxon>
        <taxon>Pseudomonadati</taxon>
        <taxon>Planctomycetota</taxon>
        <taxon>Planctomycetia</taxon>
        <taxon>Pirellulales</taxon>
        <taxon>Pirellulaceae</taxon>
        <taxon>Blastopirellula</taxon>
    </lineage>
</organism>
<dbReference type="InterPro" id="IPR025714">
    <property type="entry name" value="Methyltranfer_dom"/>
</dbReference>
<evidence type="ECO:0000313" key="10">
    <source>
        <dbReference type="EMBL" id="PQO33238.1"/>
    </source>
</evidence>
<evidence type="ECO:0000259" key="9">
    <source>
        <dbReference type="Pfam" id="PF13847"/>
    </source>
</evidence>
<evidence type="ECO:0000256" key="7">
    <source>
        <dbReference type="ARBA" id="ARBA00047943"/>
    </source>
</evidence>
<evidence type="ECO:0000256" key="3">
    <source>
        <dbReference type="ARBA" id="ARBA00034487"/>
    </source>
</evidence>
<dbReference type="InterPro" id="IPR026669">
    <property type="entry name" value="Arsenite_MeTrfase-like"/>
</dbReference>
<comment type="similarity">
    <text evidence="3">Belongs to the methyltransferase superfamily. Arsenite methyltransferase family.</text>
</comment>
<dbReference type="Pfam" id="PF13847">
    <property type="entry name" value="Methyltransf_31"/>
    <property type="match status" value="1"/>
</dbReference>
<comment type="catalytic activity">
    <reaction evidence="6">
        <text>arsenic triglutathione + [thioredoxin]-dithiol + S-adenosyl-L-methionine + 2 H2O = methylarsonous acid + [thioredoxin]-disulfide + 3 glutathione + S-adenosyl-L-homocysteine + H(+)</text>
        <dbReference type="Rhea" id="RHEA:69460"/>
        <dbReference type="Rhea" id="RHEA-COMP:10698"/>
        <dbReference type="Rhea" id="RHEA-COMP:10700"/>
        <dbReference type="ChEBI" id="CHEBI:15377"/>
        <dbReference type="ChEBI" id="CHEBI:15378"/>
        <dbReference type="ChEBI" id="CHEBI:17826"/>
        <dbReference type="ChEBI" id="CHEBI:29950"/>
        <dbReference type="ChEBI" id="CHEBI:50058"/>
        <dbReference type="ChEBI" id="CHEBI:57856"/>
        <dbReference type="ChEBI" id="CHEBI:57925"/>
        <dbReference type="ChEBI" id="CHEBI:59789"/>
        <dbReference type="ChEBI" id="CHEBI:183640"/>
        <dbReference type="EC" id="2.1.1.137"/>
    </reaction>
</comment>
<evidence type="ECO:0000256" key="2">
    <source>
        <dbReference type="ARBA" id="ARBA00022691"/>
    </source>
</evidence>
<comment type="catalytic activity">
    <reaction evidence="7">
        <text>arsenic triglutathione + 2 [thioredoxin]-dithiol + 2 S-adenosyl-L-methionine + H2O = dimethylarsinous acid + 2 [thioredoxin]-disulfide + 3 glutathione + 2 S-adenosyl-L-homocysteine + 2 H(+)</text>
        <dbReference type="Rhea" id="RHEA:69464"/>
        <dbReference type="Rhea" id="RHEA-COMP:10698"/>
        <dbReference type="Rhea" id="RHEA-COMP:10700"/>
        <dbReference type="ChEBI" id="CHEBI:15377"/>
        <dbReference type="ChEBI" id="CHEBI:15378"/>
        <dbReference type="ChEBI" id="CHEBI:23808"/>
        <dbReference type="ChEBI" id="CHEBI:29950"/>
        <dbReference type="ChEBI" id="CHEBI:50058"/>
        <dbReference type="ChEBI" id="CHEBI:57856"/>
        <dbReference type="ChEBI" id="CHEBI:57925"/>
        <dbReference type="ChEBI" id="CHEBI:59789"/>
        <dbReference type="ChEBI" id="CHEBI:183640"/>
        <dbReference type="EC" id="2.1.1.137"/>
    </reaction>
</comment>
<name>A0A2S8FM16_9BACT</name>
<evidence type="ECO:0000256" key="4">
    <source>
        <dbReference type="ARBA" id="ARBA00034521"/>
    </source>
</evidence>
<evidence type="ECO:0000256" key="5">
    <source>
        <dbReference type="ARBA" id="ARBA00034545"/>
    </source>
</evidence>
<feature type="domain" description="Methyltransferase" evidence="9">
    <location>
        <begin position="62"/>
        <end position="250"/>
    </location>
</feature>
<accession>A0A2S8FM16</accession>
<dbReference type="GO" id="GO:0030791">
    <property type="term" value="F:arsenite methyltransferase activity"/>
    <property type="evidence" value="ECO:0007669"/>
    <property type="project" value="UniProtKB-EC"/>
</dbReference>
<comment type="catalytic activity">
    <reaction evidence="8">
        <text>arsenic triglutathione + 3 [thioredoxin]-dithiol + 3 S-adenosyl-L-methionine = trimethylarsine + 3 [thioredoxin]-disulfide + 3 glutathione + 3 S-adenosyl-L-homocysteine + 3 H(+)</text>
        <dbReference type="Rhea" id="RHEA:69432"/>
        <dbReference type="Rhea" id="RHEA-COMP:10698"/>
        <dbReference type="Rhea" id="RHEA-COMP:10700"/>
        <dbReference type="ChEBI" id="CHEBI:15378"/>
        <dbReference type="ChEBI" id="CHEBI:27130"/>
        <dbReference type="ChEBI" id="CHEBI:29950"/>
        <dbReference type="ChEBI" id="CHEBI:50058"/>
        <dbReference type="ChEBI" id="CHEBI:57856"/>
        <dbReference type="ChEBI" id="CHEBI:57925"/>
        <dbReference type="ChEBI" id="CHEBI:59789"/>
        <dbReference type="ChEBI" id="CHEBI:183640"/>
        <dbReference type="EC" id="2.1.1.137"/>
    </reaction>
</comment>
<dbReference type="AlphaFoldDB" id="A0A2S8FM16"/>
<dbReference type="PANTHER" id="PTHR43675:SF8">
    <property type="entry name" value="ARSENITE METHYLTRANSFERASE"/>
    <property type="match status" value="1"/>
</dbReference>
<dbReference type="EC" id="2.1.1.137" evidence="4"/>
<keyword evidence="1 10" id="KW-0808">Transferase</keyword>
<dbReference type="InterPro" id="IPR029063">
    <property type="entry name" value="SAM-dependent_MTases_sf"/>
</dbReference>
<evidence type="ECO:0000256" key="1">
    <source>
        <dbReference type="ARBA" id="ARBA00022679"/>
    </source>
</evidence>
<dbReference type="Proteomes" id="UP000240009">
    <property type="component" value="Unassembled WGS sequence"/>
</dbReference>
<evidence type="ECO:0000256" key="6">
    <source>
        <dbReference type="ARBA" id="ARBA00047941"/>
    </source>
</evidence>
<dbReference type="CDD" id="cd02440">
    <property type="entry name" value="AdoMet_MTases"/>
    <property type="match status" value="1"/>
</dbReference>
<protein>
    <recommendedName>
        <fullName evidence="5">Arsenite methyltransferase</fullName>
        <ecNumber evidence="4">2.1.1.137</ecNumber>
    </recommendedName>
</protein>
<comment type="caution">
    <text evidence="10">The sequence shown here is derived from an EMBL/GenBank/DDBJ whole genome shotgun (WGS) entry which is preliminary data.</text>
</comment>
<evidence type="ECO:0000256" key="8">
    <source>
        <dbReference type="ARBA" id="ARBA00048428"/>
    </source>
</evidence>